<dbReference type="InterPro" id="IPR001173">
    <property type="entry name" value="Glyco_trans_2-like"/>
</dbReference>
<dbReference type="CDD" id="cd02522">
    <property type="entry name" value="GT_2_like_a"/>
    <property type="match status" value="1"/>
</dbReference>
<evidence type="ECO:0000259" key="10">
    <source>
        <dbReference type="Pfam" id="PF00535"/>
    </source>
</evidence>
<dbReference type="GO" id="GO:0005886">
    <property type="term" value="C:plasma membrane"/>
    <property type="evidence" value="ECO:0007669"/>
    <property type="project" value="UniProtKB-SubCell"/>
</dbReference>
<keyword evidence="5" id="KW-0472">Membrane</keyword>
<dbReference type="NCBIfam" id="TIGR04283">
    <property type="entry name" value="glyco_like_mftF"/>
    <property type="match status" value="1"/>
</dbReference>
<comment type="subcellular location">
    <subcellularLocation>
        <location evidence="1">Cell membrane</location>
    </subcellularLocation>
</comment>
<evidence type="ECO:0000256" key="7">
    <source>
        <dbReference type="ARBA" id="ARBA00037904"/>
    </source>
</evidence>
<feature type="domain" description="Glycosyltransferase 2-like" evidence="10">
    <location>
        <begin position="4"/>
        <end position="114"/>
    </location>
</feature>
<proteinExistence type="inferred from homology"/>
<reference evidence="11" key="1">
    <citation type="submission" date="2020-02" db="EMBL/GenBank/DDBJ databases">
        <authorList>
            <person name="Meier V. D."/>
        </authorList>
    </citation>
    <scope>NUCLEOTIDE SEQUENCE</scope>
    <source>
        <strain evidence="11">AVDCRST_MAG14</strain>
    </source>
</reference>
<evidence type="ECO:0000256" key="1">
    <source>
        <dbReference type="ARBA" id="ARBA00004236"/>
    </source>
</evidence>
<dbReference type="PANTHER" id="PTHR43646">
    <property type="entry name" value="GLYCOSYLTRANSFERASE"/>
    <property type="match status" value="1"/>
</dbReference>
<evidence type="ECO:0000256" key="9">
    <source>
        <dbReference type="ARBA" id="ARBA00040345"/>
    </source>
</evidence>
<evidence type="ECO:0000256" key="4">
    <source>
        <dbReference type="ARBA" id="ARBA00022679"/>
    </source>
</evidence>
<comment type="function">
    <text evidence="6">Catalyzes the glycosylation of 4,4'-diaponeurosporenoate, i.e. the esterification of glucose at the C1'' position with the carboxyl group of 4,4'-diaponeurosporenic acid, to form glycosyl-4,4'-diaponeurosporenoate. This is a step in the biosynthesis of staphyloxanthin, an orange pigment present in most staphylococci strains.</text>
</comment>
<protein>
    <recommendedName>
        <fullName evidence="9">4,4'-diaponeurosporenoate glycosyltransferase</fullName>
    </recommendedName>
</protein>
<sequence>MKICVVIPTLNEAENIGALLERLSRAPGVGEVVVSDGGSTDGTPELVRSPVRLVRSAAGRGVQLNAGARAASGDVLLFLHADVTPPVDVAFQIRDAIGAGHVGGNFRLRYPGGGLLGHWLEALIVPFYRTLGRYYGDSGIFVRRDVYERVGGFPEVPVMEDVVFVRRMEAAGKTAYLPGPMVSSPRRWEKRPLRTLLLWGFMQTAFAFGASPHSLASFYKAHNSGGGRPEENAS</sequence>
<dbReference type="Pfam" id="PF00535">
    <property type="entry name" value="Glycos_transf_2"/>
    <property type="match status" value="1"/>
</dbReference>
<dbReference type="Gene3D" id="3.90.550.10">
    <property type="entry name" value="Spore Coat Polysaccharide Biosynthesis Protein SpsA, Chain A"/>
    <property type="match status" value="1"/>
</dbReference>
<dbReference type="InterPro" id="IPR029044">
    <property type="entry name" value="Nucleotide-diphossugar_trans"/>
</dbReference>
<evidence type="ECO:0000313" key="11">
    <source>
        <dbReference type="EMBL" id="CAA9453090.1"/>
    </source>
</evidence>
<dbReference type="AlphaFoldDB" id="A0A6J4R1W3"/>
<accession>A0A6J4R1W3</accession>
<dbReference type="PANTHER" id="PTHR43646:SF2">
    <property type="entry name" value="GLYCOSYLTRANSFERASE 2-LIKE DOMAIN-CONTAINING PROTEIN"/>
    <property type="match status" value="1"/>
</dbReference>
<dbReference type="SUPFAM" id="SSF53448">
    <property type="entry name" value="Nucleotide-diphospho-sugar transferases"/>
    <property type="match status" value="1"/>
</dbReference>
<dbReference type="GO" id="GO:0016757">
    <property type="term" value="F:glycosyltransferase activity"/>
    <property type="evidence" value="ECO:0007669"/>
    <property type="project" value="UniProtKB-KW"/>
</dbReference>
<name>A0A6J4R1W3_9ACTN</name>
<evidence type="ECO:0000256" key="2">
    <source>
        <dbReference type="ARBA" id="ARBA00022475"/>
    </source>
</evidence>
<comment type="pathway">
    <text evidence="7">Carotenoid biosynthesis; staphyloxanthin biosynthesis; staphyloxanthin from farnesyl diphosphate: step 4/5.</text>
</comment>
<organism evidence="11">
    <name type="scientific">uncultured Rubrobacteraceae bacterium</name>
    <dbReference type="NCBI Taxonomy" id="349277"/>
    <lineage>
        <taxon>Bacteria</taxon>
        <taxon>Bacillati</taxon>
        <taxon>Actinomycetota</taxon>
        <taxon>Rubrobacteria</taxon>
        <taxon>Rubrobacterales</taxon>
        <taxon>Rubrobacteraceae</taxon>
        <taxon>environmental samples</taxon>
    </lineage>
</organism>
<evidence type="ECO:0000256" key="5">
    <source>
        <dbReference type="ARBA" id="ARBA00023136"/>
    </source>
</evidence>
<evidence type="ECO:0000256" key="3">
    <source>
        <dbReference type="ARBA" id="ARBA00022676"/>
    </source>
</evidence>
<evidence type="ECO:0000256" key="6">
    <source>
        <dbReference type="ARBA" id="ARBA00037281"/>
    </source>
</evidence>
<evidence type="ECO:0000256" key="8">
    <source>
        <dbReference type="ARBA" id="ARBA00038120"/>
    </source>
</evidence>
<comment type="similarity">
    <text evidence="8">Belongs to the glycosyltransferase 2 family. CrtQ subfamily.</text>
</comment>
<gene>
    <name evidence="11" type="ORF">AVDCRST_MAG14-1191</name>
</gene>
<dbReference type="InterPro" id="IPR026461">
    <property type="entry name" value="Trfase_2_rSAM/seldom_assoc"/>
</dbReference>
<keyword evidence="2" id="KW-1003">Cell membrane</keyword>
<keyword evidence="3" id="KW-0328">Glycosyltransferase</keyword>
<dbReference type="EMBL" id="CADCVG010000050">
    <property type="protein sequence ID" value="CAA9453090.1"/>
    <property type="molecule type" value="Genomic_DNA"/>
</dbReference>
<keyword evidence="4" id="KW-0808">Transferase</keyword>